<evidence type="ECO:0000259" key="2">
    <source>
        <dbReference type="Pfam" id="PF01425"/>
    </source>
</evidence>
<organism evidence="3 4">
    <name type="scientific">Ditylenchus destructor</name>
    <dbReference type="NCBI Taxonomy" id="166010"/>
    <lineage>
        <taxon>Eukaryota</taxon>
        <taxon>Metazoa</taxon>
        <taxon>Ecdysozoa</taxon>
        <taxon>Nematoda</taxon>
        <taxon>Chromadorea</taxon>
        <taxon>Rhabditida</taxon>
        <taxon>Tylenchina</taxon>
        <taxon>Tylenchomorpha</taxon>
        <taxon>Sphaerularioidea</taxon>
        <taxon>Anguinidae</taxon>
        <taxon>Anguininae</taxon>
        <taxon>Ditylenchus</taxon>
    </lineage>
</organism>
<evidence type="ECO:0000313" key="3">
    <source>
        <dbReference type="EMBL" id="KAI1704897.1"/>
    </source>
</evidence>
<feature type="active site" description="Charge relay system" evidence="1">
    <location>
        <position position="108"/>
    </location>
</feature>
<feature type="active site" description="Charge relay system" evidence="1">
    <location>
        <position position="184"/>
    </location>
</feature>
<accession>A0AAD4MRZ1</accession>
<name>A0AAD4MRZ1_9BILA</name>
<dbReference type="InterPro" id="IPR036928">
    <property type="entry name" value="AS_sf"/>
</dbReference>
<dbReference type="PANTHER" id="PTHR43372">
    <property type="entry name" value="FATTY-ACID AMIDE HYDROLASE"/>
    <property type="match status" value="1"/>
</dbReference>
<reference evidence="3" key="1">
    <citation type="submission" date="2022-01" db="EMBL/GenBank/DDBJ databases">
        <title>Genome Sequence Resource for Two Populations of Ditylenchus destructor, the Migratory Endoparasitic Phytonematode.</title>
        <authorList>
            <person name="Zhang H."/>
            <person name="Lin R."/>
            <person name="Xie B."/>
        </authorList>
    </citation>
    <scope>NUCLEOTIDE SEQUENCE</scope>
    <source>
        <strain evidence="3">BazhouSP</strain>
    </source>
</reference>
<dbReference type="InterPro" id="IPR023631">
    <property type="entry name" value="Amidase_dom"/>
</dbReference>
<gene>
    <name evidence="3" type="ORF">DdX_13980</name>
</gene>
<protein>
    <submittedName>
        <fullName evidence="3">Amidase domain-containing protein</fullName>
    </submittedName>
</protein>
<dbReference type="EMBL" id="JAKKPZ010000062">
    <property type="protein sequence ID" value="KAI1704897.1"/>
    <property type="molecule type" value="Genomic_DNA"/>
</dbReference>
<evidence type="ECO:0000256" key="1">
    <source>
        <dbReference type="PIRSR" id="PIRSR001221-1"/>
    </source>
</evidence>
<comment type="caution">
    <text evidence="3">The sequence shown here is derived from an EMBL/GenBank/DDBJ whole genome shotgun (WGS) entry which is preliminary data.</text>
</comment>
<dbReference type="Pfam" id="PF01425">
    <property type="entry name" value="Amidase"/>
    <property type="match status" value="1"/>
</dbReference>
<feature type="domain" description="Amidase" evidence="2">
    <location>
        <begin position="43"/>
        <end position="477"/>
    </location>
</feature>
<dbReference type="PANTHER" id="PTHR43372:SF4">
    <property type="entry name" value="FATTY-ACID AMIDE HYDROLASE 2"/>
    <property type="match status" value="1"/>
</dbReference>
<proteinExistence type="predicted"/>
<evidence type="ECO:0000313" key="4">
    <source>
        <dbReference type="Proteomes" id="UP001201812"/>
    </source>
</evidence>
<dbReference type="SUPFAM" id="SSF75304">
    <property type="entry name" value="Amidase signature (AS) enzymes"/>
    <property type="match status" value="1"/>
</dbReference>
<dbReference type="Gene3D" id="3.90.1300.10">
    <property type="entry name" value="Amidase signature (AS) domain"/>
    <property type="match status" value="1"/>
</dbReference>
<dbReference type="Proteomes" id="UP001201812">
    <property type="component" value="Unassembled WGS sequence"/>
</dbReference>
<dbReference type="PIRSF" id="PIRSF001221">
    <property type="entry name" value="Amidase_fungi"/>
    <property type="match status" value="1"/>
</dbReference>
<dbReference type="GO" id="GO:0012505">
    <property type="term" value="C:endomembrane system"/>
    <property type="evidence" value="ECO:0007669"/>
    <property type="project" value="TreeGrafter"/>
</dbReference>
<feature type="active site" description="Acyl-ester intermediate" evidence="1">
    <location>
        <position position="208"/>
    </location>
</feature>
<sequence>MYSWIKKENVQPLSHSDGSSRILLISATKAAEEIRQGKISSFELVSAYISRINDVNPAINAIVHGNFEKALEEAQEVDNFLNTADKSSDEYLSLARKKPLLGIPFTVKDNLKVKGFVNFAGHEKYAKSAPNEEDAEVVKRFRNAGAILLATTNMPKFGNSGETKNGIVGRTNNPHDLRKNPGSSSGGEAALITSAASLIGIGNDFGGSIRLPACMCGIFGLKPTPGIVPLYGIIPNVETASMKQIATIGPMSRYAEDLELLLNVLVESNIMKDNLKLGSRYSNISLHYIDELDTLLCEPVQSEVKNGIKQATQYLERRYNTTAQRAELSLIDDVFEIYQESQIENITKVDSLTGIIRRTFNLLTSADSDDTTVSLEYSLLSAFLFGNQADIDAARNKRDKLRSQLIDLMGPSGIMIMPVIPATVPFHFQREFTNFNVAYTCLANALGLPSLSCPIGRDSNNMPMGVQIIGAPYAEGLIIEIGKELERGFRGWLRPWDEKETEH</sequence>
<dbReference type="InterPro" id="IPR052739">
    <property type="entry name" value="FAAH2"/>
</dbReference>
<dbReference type="AlphaFoldDB" id="A0AAD4MRZ1"/>
<keyword evidence="4" id="KW-1185">Reference proteome</keyword>